<proteinExistence type="predicted"/>
<organism evidence="1">
    <name type="scientific">bioreactor metagenome</name>
    <dbReference type="NCBI Taxonomy" id="1076179"/>
    <lineage>
        <taxon>unclassified sequences</taxon>
        <taxon>metagenomes</taxon>
        <taxon>ecological metagenomes</taxon>
    </lineage>
</organism>
<protein>
    <recommendedName>
        <fullName evidence="2">Piwi domain-containing protein</fullName>
    </recommendedName>
</protein>
<dbReference type="InterPro" id="IPR036397">
    <property type="entry name" value="RNaseH_sf"/>
</dbReference>
<dbReference type="Gene3D" id="3.30.420.10">
    <property type="entry name" value="Ribonuclease H-like superfamily/Ribonuclease H"/>
    <property type="match status" value="1"/>
</dbReference>
<dbReference type="EMBL" id="VSSQ01084527">
    <property type="protein sequence ID" value="MPN32482.1"/>
    <property type="molecule type" value="Genomic_DNA"/>
</dbReference>
<reference evidence="1" key="1">
    <citation type="submission" date="2019-08" db="EMBL/GenBank/DDBJ databases">
        <authorList>
            <person name="Kucharzyk K."/>
            <person name="Murdoch R.W."/>
            <person name="Higgins S."/>
            <person name="Loffler F."/>
        </authorList>
    </citation>
    <scope>NUCLEOTIDE SEQUENCE</scope>
</reference>
<dbReference type="GO" id="GO:0003676">
    <property type="term" value="F:nucleic acid binding"/>
    <property type="evidence" value="ECO:0007669"/>
    <property type="project" value="InterPro"/>
</dbReference>
<dbReference type="AlphaFoldDB" id="A0A645H2D0"/>
<name>A0A645H2D0_9ZZZZ</name>
<evidence type="ECO:0008006" key="2">
    <source>
        <dbReference type="Google" id="ProtNLM"/>
    </source>
</evidence>
<evidence type="ECO:0000313" key="1">
    <source>
        <dbReference type="EMBL" id="MPN32482.1"/>
    </source>
</evidence>
<accession>A0A645H2D0</accession>
<gene>
    <name evidence="1" type="ORF">SDC9_179961</name>
</gene>
<dbReference type="InterPro" id="IPR012337">
    <property type="entry name" value="RNaseH-like_sf"/>
</dbReference>
<sequence>MSLVNEFPHIENALNNLGLDEIPVYVVTINKTESEDFVLFDGKNSDLLPYSGRYMNLGNKTYLLCNNTRYENAEFSRLDGFPFPVKIKIECPTNNSQSIDTLIISDLIDQVYQFSRIYWKSVKQQNLPVTIKYPEMIAQILPYFTNTDPDNIDTKHLWFL</sequence>
<dbReference type="SUPFAM" id="SSF53098">
    <property type="entry name" value="Ribonuclease H-like"/>
    <property type="match status" value="1"/>
</dbReference>
<comment type="caution">
    <text evidence="1">The sequence shown here is derived from an EMBL/GenBank/DDBJ whole genome shotgun (WGS) entry which is preliminary data.</text>
</comment>